<dbReference type="GO" id="GO:0000922">
    <property type="term" value="C:spindle pole"/>
    <property type="evidence" value="ECO:0007669"/>
    <property type="project" value="UniProtKB-SubCell"/>
</dbReference>
<dbReference type="Proteomes" id="UP000217103">
    <property type="component" value="Unassembled WGS sequence"/>
</dbReference>
<protein>
    <submittedName>
        <fullName evidence="12">Serine/threonine protein kinase</fullName>
    </submittedName>
</protein>
<organism evidence="12 13">
    <name type="scientific">Thermostaphylospora chromogena</name>
    <dbReference type="NCBI Taxonomy" id="35622"/>
    <lineage>
        <taxon>Bacteria</taxon>
        <taxon>Bacillati</taxon>
        <taxon>Actinomycetota</taxon>
        <taxon>Actinomycetes</taxon>
        <taxon>Streptosporangiales</taxon>
        <taxon>Thermomonosporaceae</taxon>
        <taxon>Thermostaphylospora</taxon>
    </lineage>
</organism>
<feature type="compositionally biased region" description="Low complexity" evidence="9">
    <location>
        <begin position="272"/>
        <end position="282"/>
    </location>
</feature>
<reference evidence="12 13" key="1">
    <citation type="submission" date="2016-10" db="EMBL/GenBank/DDBJ databases">
        <authorList>
            <person name="de Groot N.N."/>
        </authorList>
    </citation>
    <scope>NUCLEOTIDE SEQUENCE [LARGE SCALE GENOMIC DNA]</scope>
    <source>
        <strain evidence="12 13">DSM 43794</strain>
    </source>
</reference>
<dbReference type="PANTHER" id="PTHR43289">
    <property type="entry name" value="MITOGEN-ACTIVATED PROTEIN KINASE KINASE KINASE 20-RELATED"/>
    <property type="match status" value="1"/>
</dbReference>
<keyword evidence="7" id="KW-0067">ATP-binding</keyword>
<feature type="compositionally biased region" description="Basic and acidic residues" evidence="9">
    <location>
        <begin position="258"/>
        <end position="267"/>
    </location>
</feature>
<proteinExistence type="inferred from homology"/>
<evidence type="ECO:0000256" key="4">
    <source>
        <dbReference type="ARBA" id="ARBA00022679"/>
    </source>
</evidence>
<dbReference type="STRING" id="35622.SAMN04489764_3527"/>
<evidence type="ECO:0000256" key="10">
    <source>
        <dbReference type="SAM" id="Phobius"/>
    </source>
</evidence>
<dbReference type="InterPro" id="IPR011009">
    <property type="entry name" value="Kinase-like_dom_sf"/>
</dbReference>
<keyword evidence="8" id="KW-0206">Cytoskeleton</keyword>
<gene>
    <name evidence="12" type="ORF">SAMN04489764_3527</name>
</gene>
<feature type="region of interest" description="Disordered" evidence="9">
    <location>
        <begin position="253"/>
        <end position="285"/>
    </location>
</feature>
<evidence type="ECO:0000256" key="2">
    <source>
        <dbReference type="ARBA" id="ARBA00004647"/>
    </source>
</evidence>
<name>A0A1H1GEM1_9ACTN</name>
<comment type="similarity">
    <text evidence="3">Belongs to the protein kinase superfamily. NEK Ser/Thr protein kinase family. NIMA subfamily.</text>
</comment>
<keyword evidence="13" id="KW-1185">Reference proteome</keyword>
<keyword evidence="10" id="KW-1133">Transmembrane helix</keyword>
<keyword evidence="12" id="KW-0723">Serine/threonine-protein kinase</keyword>
<evidence type="ECO:0000256" key="8">
    <source>
        <dbReference type="ARBA" id="ARBA00023212"/>
    </source>
</evidence>
<dbReference type="GO" id="GO:0005524">
    <property type="term" value="F:ATP binding"/>
    <property type="evidence" value="ECO:0007669"/>
    <property type="project" value="UniProtKB-KW"/>
</dbReference>
<feature type="transmembrane region" description="Helical" evidence="10">
    <location>
        <begin position="291"/>
        <end position="314"/>
    </location>
</feature>
<dbReference type="OrthoDB" id="3915799at2"/>
<dbReference type="RefSeq" id="WP_093260193.1">
    <property type="nucleotide sequence ID" value="NZ_FNKK01000002.1"/>
</dbReference>
<dbReference type="EMBL" id="FNKK01000002">
    <property type="protein sequence ID" value="SDR11286.1"/>
    <property type="molecule type" value="Genomic_DNA"/>
</dbReference>
<keyword evidence="6 12" id="KW-0418">Kinase</keyword>
<dbReference type="PANTHER" id="PTHR43289:SF34">
    <property type="entry name" value="SERINE_THREONINE-PROTEIN KINASE YBDM-RELATED"/>
    <property type="match status" value="1"/>
</dbReference>
<dbReference type="PROSITE" id="PS50011">
    <property type="entry name" value="PROTEIN_KINASE_DOM"/>
    <property type="match status" value="1"/>
</dbReference>
<dbReference type="SMART" id="SM00220">
    <property type="entry name" value="S_TKc"/>
    <property type="match status" value="1"/>
</dbReference>
<evidence type="ECO:0000256" key="5">
    <source>
        <dbReference type="ARBA" id="ARBA00022741"/>
    </source>
</evidence>
<feature type="domain" description="Protein kinase" evidence="11">
    <location>
        <begin position="1"/>
        <end position="262"/>
    </location>
</feature>
<dbReference type="SUPFAM" id="SSF56112">
    <property type="entry name" value="Protein kinase-like (PK-like)"/>
    <property type="match status" value="1"/>
</dbReference>
<evidence type="ECO:0000313" key="12">
    <source>
        <dbReference type="EMBL" id="SDR11286.1"/>
    </source>
</evidence>
<dbReference type="GO" id="GO:0004674">
    <property type="term" value="F:protein serine/threonine kinase activity"/>
    <property type="evidence" value="ECO:0007669"/>
    <property type="project" value="UniProtKB-KW"/>
</dbReference>
<dbReference type="AlphaFoldDB" id="A0A1H1GEM1"/>
<dbReference type="Pfam" id="PF07714">
    <property type="entry name" value="PK_Tyr_Ser-Thr"/>
    <property type="match status" value="1"/>
</dbReference>
<dbReference type="Gene3D" id="3.30.200.20">
    <property type="entry name" value="Phosphorylase Kinase, domain 1"/>
    <property type="match status" value="1"/>
</dbReference>
<sequence>MGRLIVLSREGTPERVGPYTVERELRAPDVYLAADAAGTRVAVKVVRHDGDADFRRRFATTAHTLSRAGSFCAAAVAGFDVDEESAYLAMEYVDGPDLRELVAAGGPLTGPRLDRLAVGTALALSSLHEAGLVHGDVRPATVRWVATGPKLVGFPRLAAPLVPAPAPPPDSGPVASSRPAGPETAADVLAWAATVLYAATGTAAPPPGGPAGGGAAEATLRNADLPAPLRAALNRALAADPADRPAARRIYRTLVGADRPRAPDPPRRPRSGTRPSGVPARAARSRSRTRLAAAAAAILLVLAAAGSVAAYLAYGPAPRPAPAATPSAGR</sequence>
<dbReference type="Gene3D" id="1.10.510.10">
    <property type="entry name" value="Transferase(Phosphotransferase) domain 1"/>
    <property type="match status" value="1"/>
</dbReference>
<evidence type="ECO:0000313" key="13">
    <source>
        <dbReference type="Proteomes" id="UP000217103"/>
    </source>
</evidence>
<evidence type="ECO:0000256" key="6">
    <source>
        <dbReference type="ARBA" id="ARBA00022777"/>
    </source>
</evidence>
<evidence type="ECO:0000256" key="9">
    <source>
        <dbReference type="SAM" id="MobiDB-lite"/>
    </source>
</evidence>
<evidence type="ECO:0000256" key="3">
    <source>
        <dbReference type="ARBA" id="ARBA00010886"/>
    </source>
</evidence>
<evidence type="ECO:0000259" key="11">
    <source>
        <dbReference type="PROSITE" id="PS50011"/>
    </source>
</evidence>
<keyword evidence="5" id="KW-0547">Nucleotide-binding</keyword>
<dbReference type="GO" id="GO:0005813">
    <property type="term" value="C:centrosome"/>
    <property type="evidence" value="ECO:0007669"/>
    <property type="project" value="UniProtKB-SubCell"/>
</dbReference>
<keyword evidence="10" id="KW-0812">Transmembrane</keyword>
<dbReference type="InterPro" id="IPR000719">
    <property type="entry name" value="Prot_kinase_dom"/>
</dbReference>
<dbReference type="InterPro" id="IPR001245">
    <property type="entry name" value="Ser-Thr/Tyr_kinase_cat_dom"/>
</dbReference>
<evidence type="ECO:0000256" key="7">
    <source>
        <dbReference type="ARBA" id="ARBA00022840"/>
    </source>
</evidence>
<keyword evidence="8" id="KW-0963">Cytoplasm</keyword>
<evidence type="ECO:0000256" key="1">
    <source>
        <dbReference type="ARBA" id="ARBA00004300"/>
    </source>
</evidence>
<keyword evidence="10" id="KW-0472">Membrane</keyword>
<keyword evidence="4" id="KW-0808">Transferase</keyword>
<accession>A0A1H1GEM1</accession>
<comment type="subcellular location">
    <subcellularLocation>
        <location evidence="1">Cytoplasm</location>
        <location evidence="1">Cytoskeleton</location>
        <location evidence="1">Microtubule organizing center</location>
        <location evidence="1">Centrosome</location>
    </subcellularLocation>
    <subcellularLocation>
        <location evidence="2">Cytoplasm</location>
        <location evidence="2">Cytoskeleton</location>
        <location evidence="2">Spindle pole</location>
    </subcellularLocation>
</comment>